<gene>
    <name evidence="2" type="ORF">ANN_27652</name>
</gene>
<proteinExistence type="predicted"/>
<dbReference type="Proteomes" id="UP001148838">
    <property type="component" value="Unassembled WGS sequence"/>
</dbReference>
<dbReference type="EMBL" id="JAJSOF020000041">
    <property type="protein sequence ID" value="KAJ4426025.1"/>
    <property type="molecule type" value="Genomic_DNA"/>
</dbReference>
<evidence type="ECO:0000313" key="2">
    <source>
        <dbReference type="EMBL" id="KAJ4426025.1"/>
    </source>
</evidence>
<evidence type="ECO:0000256" key="1">
    <source>
        <dbReference type="SAM" id="MobiDB-lite"/>
    </source>
</evidence>
<feature type="compositionally biased region" description="Basic and acidic residues" evidence="1">
    <location>
        <begin position="1"/>
        <end position="18"/>
    </location>
</feature>
<organism evidence="2 3">
    <name type="scientific">Periplaneta americana</name>
    <name type="common">American cockroach</name>
    <name type="synonym">Blatta americana</name>
    <dbReference type="NCBI Taxonomy" id="6978"/>
    <lineage>
        <taxon>Eukaryota</taxon>
        <taxon>Metazoa</taxon>
        <taxon>Ecdysozoa</taxon>
        <taxon>Arthropoda</taxon>
        <taxon>Hexapoda</taxon>
        <taxon>Insecta</taxon>
        <taxon>Pterygota</taxon>
        <taxon>Neoptera</taxon>
        <taxon>Polyneoptera</taxon>
        <taxon>Dictyoptera</taxon>
        <taxon>Blattodea</taxon>
        <taxon>Blattoidea</taxon>
        <taxon>Blattidae</taxon>
        <taxon>Blattinae</taxon>
        <taxon>Periplaneta</taxon>
    </lineage>
</organism>
<sequence>MEHEVDPLAIDTSEKADTEEPNLSLIEGTFEAITVKEEVKWEVTSEEYEVLSTESYPPYLEAVSSIRNLKTRHAVVIGTTIHGKQAGFGIERVTSASCLCG</sequence>
<accession>A0ABQ8RWH2</accession>
<name>A0ABQ8RWH2_PERAM</name>
<evidence type="ECO:0008006" key="4">
    <source>
        <dbReference type="Google" id="ProtNLM"/>
    </source>
</evidence>
<reference evidence="2 3" key="1">
    <citation type="journal article" date="2022" name="Allergy">
        <title>Genome assembly and annotation of Periplaneta americana reveal a comprehensive cockroach allergen profile.</title>
        <authorList>
            <person name="Wang L."/>
            <person name="Xiong Q."/>
            <person name="Saelim N."/>
            <person name="Wang L."/>
            <person name="Nong W."/>
            <person name="Wan A.T."/>
            <person name="Shi M."/>
            <person name="Liu X."/>
            <person name="Cao Q."/>
            <person name="Hui J.H.L."/>
            <person name="Sookrung N."/>
            <person name="Leung T.F."/>
            <person name="Tungtrongchitr A."/>
            <person name="Tsui S.K.W."/>
        </authorList>
    </citation>
    <scope>NUCLEOTIDE SEQUENCE [LARGE SCALE GENOMIC DNA]</scope>
    <source>
        <strain evidence="2">PWHHKU_190912</strain>
    </source>
</reference>
<comment type="caution">
    <text evidence="2">The sequence shown here is derived from an EMBL/GenBank/DDBJ whole genome shotgun (WGS) entry which is preliminary data.</text>
</comment>
<protein>
    <recommendedName>
        <fullName evidence="4">Per a allergen</fullName>
    </recommendedName>
</protein>
<evidence type="ECO:0000313" key="3">
    <source>
        <dbReference type="Proteomes" id="UP001148838"/>
    </source>
</evidence>
<feature type="region of interest" description="Disordered" evidence="1">
    <location>
        <begin position="1"/>
        <end position="20"/>
    </location>
</feature>
<keyword evidence="3" id="KW-1185">Reference proteome</keyword>